<dbReference type="InterPro" id="IPR050491">
    <property type="entry name" value="AmpC-like"/>
</dbReference>
<name>A0ABV9WQR3_9ACTN</name>
<keyword evidence="3" id="KW-0378">Hydrolase</keyword>
<organism evidence="3 4">
    <name type="scientific">Streptomyces lienomycini</name>
    <dbReference type="NCBI Taxonomy" id="284035"/>
    <lineage>
        <taxon>Bacteria</taxon>
        <taxon>Bacillati</taxon>
        <taxon>Actinomycetota</taxon>
        <taxon>Actinomycetes</taxon>
        <taxon>Kitasatosporales</taxon>
        <taxon>Streptomycetaceae</taxon>
        <taxon>Streptomyces</taxon>
    </lineage>
</organism>
<proteinExistence type="predicted"/>
<dbReference type="EMBL" id="JBHSJO010000001">
    <property type="protein sequence ID" value="MFC5014504.1"/>
    <property type="molecule type" value="Genomic_DNA"/>
</dbReference>
<feature type="domain" description="Beta-lactamase-related" evidence="1">
    <location>
        <begin position="98"/>
        <end position="393"/>
    </location>
</feature>
<evidence type="ECO:0000259" key="2">
    <source>
        <dbReference type="Pfam" id="PF24491"/>
    </source>
</evidence>
<dbReference type="Pfam" id="PF00144">
    <property type="entry name" value="Beta-lactamase"/>
    <property type="match status" value="1"/>
</dbReference>
<comment type="caution">
    <text evidence="3">The sequence shown here is derived from an EMBL/GenBank/DDBJ whole genome shotgun (WGS) entry which is preliminary data.</text>
</comment>
<dbReference type="GO" id="GO:0016787">
    <property type="term" value="F:hydrolase activity"/>
    <property type="evidence" value="ECO:0007669"/>
    <property type="project" value="UniProtKB-KW"/>
</dbReference>
<reference evidence="4" key="1">
    <citation type="journal article" date="2019" name="Int. J. Syst. Evol. Microbiol.">
        <title>The Global Catalogue of Microorganisms (GCM) 10K type strain sequencing project: providing services to taxonomists for standard genome sequencing and annotation.</title>
        <authorList>
            <consortium name="The Broad Institute Genomics Platform"/>
            <consortium name="The Broad Institute Genome Sequencing Center for Infectious Disease"/>
            <person name="Wu L."/>
            <person name="Ma J."/>
        </authorList>
    </citation>
    <scope>NUCLEOTIDE SEQUENCE [LARGE SCALE GENOMIC DNA]</scope>
    <source>
        <strain evidence="4">CGMCC 4.1542</strain>
    </source>
</reference>
<dbReference type="InterPro" id="IPR001466">
    <property type="entry name" value="Beta-lactam-related"/>
</dbReference>
<dbReference type="InterPro" id="IPR012338">
    <property type="entry name" value="Beta-lactam/transpept-like"/>
</dbReference>
<dbReference type="RefSeq" id="WP_307851651.1">
    <property type="nucleotide sequence ID" value="NZ_JBHSJO010000001.1"/>
</dbReference>
<dbReference type="EC" id="3.-.-.-" evidence="3"/>
<dbReference type="Gene3D" id="3.40.710.10">
    <property type="entry name" value="DD-peptidase/beta-lactamase superfamily"/>
    <property type="match status" value="1"/>
</dbReference>
<keyword evidence="4" id="KW-1185">Reference proteome</keyword>
<feature type="domain" description="DUF7586" evidence="2">
    <location>
        <begin position="422"/>
        <end position="512"/>
    </location>
</feature>
<evidence type="ECO:0000259" key="1">
    <source>
        <dbReference type="Pfam" id="PF00144"/>
    </source>
</evidence>
<gene>
    <name evidence="3" type="ORF">ACFPRC_06400</name>
</gene>
<dbReference type="Pfam" id="PF24491">
    <property type="entry name" value="DUF7586"/>
    <property type="match status" value="1"/>
</dbReference>
<accession>A0ABV9WQR3</accession>
<dbReference type="PANTHER" id="PTHR46825:SF7">
    <property type="entry name" value="D-ALANYL-D-ALANINE CARBOXYPEPTIDASE"/>
    <property type="match status" value="1"/>
</dbReference>
<evidence type="ECO:0000313" key="4">
    <source>
        <dbReference type="Proteomes" id="UP001595855"/>
    </source>
</evidence>
<dbReference type="InterPro" id="IPR056008">
    <property type="entry name" value="DUF7586"/>
</dbReference>
<protein>
    <submittedName>
        <fullName evidence="3">Serine hydrolase domain-containing protein</fullName>
        <ecNumber evidence="3">3.-.-.-</ecNumber>
    </submittedName>
</protein>
<sequence>MDCPASTGCYLTSRPVGDCVTVRSGREVDGREQVLAASFGNLLQCACCRWLSRGVRARPTTGVSPMAPLPQPSADPTAQPMGGTGKLLLSRLARAQALGRVPSVAGCALVEGRTAWTGVRGRVGGGSPTLDTQYRIGSLTKSFTAVLVMRLRDRGELRTNDPLDRYLPGTGIGDRTLEQLLSHTAGLTTMTPGCDWPYSGQGPAEPLRRGAGVLCAAGERFHYSNVGYALLGAVIERVRQEPWADVLAREVLAPLGMRGTGTDPGAEAAPGWSVHPWAPTLVAEEVQDARAMAAAGALWSTPADLARWAEFLLGDCAEVLHPDTLAEMAEPTRLSAHEDEPGAGFGLGLQAVRHQGRTLIGHPGGIPGFLATIWVDRERRTGAVIVGNASTGLSPSRALELLDIVGEQTLPLPDEWAPQNLPPHLLDLTGYWYQGPRPHAIQMEADGSVLLQPVSTRTKPSRFRAPASRFGTTPQGGLTGLDGAYVGEELRVLRDQDGRPAALELTGARFTRVPGPVPSTPALSPEVSG</sequence>
<dbReference type="Proteomes" id="UP001595855">
    <property type="component" value="Unassembled WGS sequence"/>
</dbReference>
<dbReference type="PANTHER" id="PTHR46825">
    <property type="entry name" value="D-ALANYL-D-ALANINE-CARBOXYPEPTIDASE/ENDOPEPTIDASE AMPH"/>
    <property type="match status" value="1"/>
</dbReference>
<dbReference type="SUPFAM" id="SSF56601">
    <property type="entry name" value="beta-lactamase/transpeptidase-like"/>
    <property type="match status" value="1"/>
</dbReference>
<evidence type="ECO:0000313" key="3">
    <source>
        <dbReference type="EMBL" id="MFC5014504.1"/>
    </source>
</evidence>